<dbReference type="Proteomes" id="UP000008810">
    <property type="component" value="Chromosome 3"/>
</dbReference>
<keyword evidence="4" id="KW-1185">Reference proteome</keyword>
<protein>
    <recommendedName>
        <fullName evidence="1">PIR2-like helical domain-containing protein</fullName>
    </recommendedName>
</protein>
<dbReference type="PANTHER" id="PTHR33120:SF57">
    <property type="entry name" value="PIR2-LIKE HELICAL DOMAIN-CONTAINING PROTEIN"/>
    <property type="match status" value="1"/>
</dbReference>
<dbReference type="InParanoid" id="A0A0Q3MCS4"/>
<evidence type="ECO:0000259" key="1">
    <source>
        <dbReference type="Pfam" id="PF20235"/>
    </source>
</evidence>
<name>A0A0Q3MCS4_BRADI</name>
<reference evidence="2" key="2">
    <citation type="submission" date="2017-06" db="EMBL/GenBank/DDBJ databases">
        <title>WGS assembly of Brachypodium distachyon.</title>
        <authorList>
            <consortium name="The International Brachypodium Initiative"/>
            <person name="Lucas S."/>
            <person name="Harmon-Smith M."/>
            <person name="Lail K."/>
            <person name="Tice H."/>
            <person name="Grimwood J."/>
            <person name="Bruce D."/>
            <person name="Barry K."/>
            <person name="Shu S."/>
            <person name="Lindquist E."/>
            <person name="Wang M."/>
            <person name="Pitluck S."/>
            <person name="Vogel J.P."/>
            <person name="Garvin D.F."/>
            <person name="Mockler T.C."/>
            <person name="Schmutz J."/>
            <person name="Rokhsar D."/>
            <person name="Bevan M.W."/>
        </authorList>
    </citation>
    <scope>NUCLEOTIDE SEQUENCE</scope>
    <source>
        <strain evidence="2">Bd21</strain>
    </source>
</reference>
<dbReference type="EnsemblPlants" id="KQK02102">
    <property type="protein sequence ID" value="KQK02102"/>
    <property type="gene ID" value="BRADI_3g60384v3"/>
</dbReference>
<sequence length="346" mass="38631">MSEALVRRNKSSGSNRISRISSSIRRTFRIGSSSRRPRIYGPDTLGLEDDHLQNDAVEDKTGALLPELLAKIESYYQQVKHRRVFDNGFCFGLLDPVSNIVLGRRTQDLIGDMNMRSLMGLVAFLTRLFLSLTQAKALWYLNKAELDALVAARLIIKHRGMEPSFGFTSGATVESALRCAAAAAQHPDPLQFAAGCKSISPLLNKVATLLSGPYATFDENIFSHMQSILLQGPRPSVFSLEMSWDLASCRLAKLSPDPFIENKVQVYPERSTMRRMLLTTIHGYYLQALARLPKDKLLSRYHHSMLQAGHCYGPLDPVSNIILNTIWYSAAFPLTKAVEIEAISTR</sequence>
<feature type="domain" description="PIR2-like helical" evidence="1">
    <location>
        <begin position="79"/>
        <end position="155"/>
    </location>
</feature>
<dbReference type="Pfam" id="PF20235">
    <property type="entry name" value="PIR2-like_helical"/>
    <property type="match status" value="2"/>
</dbReference>
<dbReference type="ExpressionAtlas" id="A0A0Q3MCS4">
    <property type="expression patterns" value="baseline and differential"/>
</dbReference>
<evidence type="ECO:0000313" key="2">
    <source>
        <dbReference type="EMBL" id="KQK02102.1"/>
    </source>
</evidence>
<proteinExistence type="predicted"/>
<dbReference type="Gramene" id="KQK02102">
    <property type="protein sequence ID" value="KQK02102"/>
    <property type="gene ID" value="BRADI_3g60384v3"/>
</dbReference>
<evidence type="ECO:0000313" key="4">
    <source>
        <dbReference type="Proteomes" id="UP000008810"/>
    </source>
</evidence>
<dbReference type="EMBL" id="CM000882">
    <property type="protein sequence ID" value="KQK02102.1"/>
    <property type="molecule type" value="Genomic_DNA"/>
</dbReference>
<gene>
    <name evidence="2" type="ORF">BRADI_3g60384v3</name>
</gene>
<evidence type="ECO:0000313" key="3">
    <source>
        <dbReference type="EnsemblPlants" id="KQK02102"/>
    </source>
</evidence>
<reference evidence="3" key="3">
    <citation type="submission" date="2018-08" db="UniProtKB">
        <authorList>
            <consortium name="EnsemblPlants"/>
        </authorList>
    </citation>
    <scope>IDENTIFICATION</scope>
    <source>
        <strain evidence="3">cv. Bd21</strain>
    </source>
</reference>
<dbReference type="InterPro" id="IPR046527">
    <property type="entry name" value="PIR2-like_helical"/>
</dbReference>
<accession>A0A0Q3MCS4</accession>
<organism evidence="2">
    <name type="scientific">Brachypodium distachyon</name>
    <name type="common">Purple false brome</name>
    <name type="synonym">Trachynia distachya</name>
    <dbReference type="NCBI Taxonomy" id="15368"/>
    <lineage>
        <taxon>Eukaryota</taxon>
        <taxon>Viridiplantae</taxon>
        <taxon>Streptophyta</taxon>
        <taxon>Embryophyta</taxon>
        <taxon>Tracheophyta</taxon>
        <taxon>Spermatophyta</taxon>
        <taxon>Magnoliopsida</taxon>
        <taxon>Liliopsida</taxon>
        <taxon>Poales</taxon>
        <taxon>Poaceae</taxon>
        <taxon>BOP clade</taxon>
        <taxon>Pooideae</taxon>
        <taxon>Stipodae</taxon>
        <taxon>Brachypodieae</taxon>
        <taxon>Brachypodium</taxon>
    </lineage>
</organism>
<dbReference type="AlphaFoldDB" id="A0A0Q3MCS4"/>
<dbReference type="PANTHER" id="PTHR33120">
    <property type="entry name" value="EXPRESSED PROTEIN-RELATED"/>
    <property type="match status" value="1"/>
</dbReference>
<reference evidence="2 3" key="1">
    <citation type="journal article" date="2010" name="Nature">
        <title>Genome sequencing and analysis of the model grass Brachypodium distachyon.</title>
        <authorList>
            <consortium name="International Brachypodium Initiative"/>
        </authorList>
    </citation>
    <scope>NUCLEOTIDE SEQUENCE [LARGE SCALE GENOMIC DNA]</scope>
    <source>
        <strain evidence="2 3">Bd21</strain>
    </source>
</reference>
<dbReference type="OrthoDB" id="688473at2759"/>
<feature type="domain" description="PIR2-like helical" evidence="1">
    <location>
        <begin position="280"/>
        <end position="345"/>
    </location>
</feature>